<evidence type="ECO:0000256" key="1">
    <source>
        <dbReference type="SAM" id="MobiDB-lite"/>
    </source>
</evidence>
<evidence type="ECO:0008006" key="4">
    <source>
        <dbReference type="Google" id="ProtNLM"/>
    </source>
</evidence>
<dbReference type="Proteomes" id="UP001273768">
    <property type="component" value="Unassembled WGS sequence"/>
</dbReference>
<accession>A0ABU3Z3Q8</accession>
<reference evidence="2 3" key="1">
    <citation type="submission" date="2020-05" db="EMBL/GenBank/DDBJ databases">
        <title>Isolation and characterization of methanoarchaea from a cold seep at offshore SW Taiwan.</title>
        <authorList>
            <person name="Chen Y.-W."/>
            <person name="Chen S.-C."/>
            <person name="Lai M.-C."/>
        </authorList>
    </citation>
    <scope>NUCLEOTIDE SEQUENCE [LARGE SCALE GENOMIC DNA]</scope>
    <source>
        <strain evidence="2 3">YWC-01</strain>
    </source>
</reference>
<dbReference type="InterPro" id="IPR011050">
    <property type="entry name" value="Pectin_lyase_fold/virulence"/>
</dbReference>
<evidence type="ECO:0000313" key="3">
    <source>
        <dbReference type="Proteomes" id="UP001273768"/>
    </source>
</evidence>
<name>A0ABU3Z3Q8_9EURY</name>
<sequence>MRSKEVVLVALILLYAALVTPAAIETLSRGQGGADSPDSAFSSPFADRRDMAAAHADGDQAFGAESNPTGSPVGGGEGYRERVATPDPEEDIIVATTDELLSALSSAKDGDVIHIDEMARIDLTDTPGGATIPGGVTLAGNRGGRSTTGSAVYPFEVEEPDEYFFWVRASAPGEKSSPVWVSIDGEGTWRWDLETGSDWHWNDGGAHYLSGGRHNLTLHWREDGLKVDEILITGDADYLPDAAGQTGEVQARMEAESGEISSLMKANPDAAASGGAYLSLTDDPDGEEYPLSPGGTIFQGAEVSGGPVALIAGGEYVRITGIRLEGPDMTTRRIRHPGLGIYSAYRNLEVDNCEILGWSGAAIGIAGTGGSDMKTGGYIHHNDIHHCQMKGLGYGVVVSGGAVSLIEANYFDYCRHAIAGSGVAGDGYEARYNICGPNWVSTSPHNFDMHGITSDSGTIAGDTIRIHHNTFMATGPMNAFPVAIRGVPRDGAYINHNWFYYDLAPPVRQTGGEGNVFVTDNLIGQNGELSASGPIEYY</sequence>
<dbReference type="Gene3D" id="2.60.120.260">
    <property type="entry name" value="Galactose-binding domain-like"/>
    <property type="match status" value="1"/>
</dbReference>
<evidence type="ECO:0000313" key="2">
    <source>
        <dbReference type="EMBL" id="MDV4343442.1"/>
    </source>
</evidence>
<organism evidence="2 3">
    <name type="scientific">Methanoculleus nereidis</name>
    <dbReference type="NCBI Taxonomy" id="2735141"/>
    <lineage>
        <taxon>Archaea</taxon>
        <taxon>Methanobacteriati</taxon>
        <taxon>Methanobacteriota</taxon>
        <taxon>Stenosarchaea group</taxon>
        <taxon>Methanomicrobia</taxon>
        <taxon>Methanomicrobiales</taxon>
        <taxon>Methanomicrobiaceae</taxon>
        <taxon>Methanoculleus</taxon>
    </lineage>
</organism>
<dbReference type="EMBL" id="JABFFQ010000007">
    <property type="protein sequence ID" value="MDV4343442.1"/>
    <property type="molecule type" value="Genomic_DNA"/>
</dbReference>
<dbReference type="SUPFAM" id="SSF51126">
    <property type="entry name" value="Pectin lyase-like"/>
    <property type="match status" value="1"/>
</dbReference>
<dbReference type="Gene3D" id="2.160.20.10">
    <property type="entry name" value="Single-stranded right-handed beta-helix, Pectin lyase-like"/>
    <property type="match status" value="1"/>
</dbReference>
<dbReference type="RefSeq" id="WP_317296623.1">
    <property type="nucleotide sequence ID" value="NZ_JABFFQ010000007.1"/>
</dbReference>
<dbReference type="InterPro" id="IPR012334">
    <property type="entry name" value="Pectin_lyas_fold"/>
</dbReference>
<keyword evidence="3" id="KW-1185">Reference proteome</keyword>
<proteinExistence type="predicted"/>
<gene>
    <name evidence="2" type="ORF">HL657_09745</name>
</gene>
<protein>
    <recommendedName>
        <fullName evidence="4">Right handed beta helix domain-containing protein</fullName>
    </recommendedName>
</protein>
<feature type="region of interest" description="Disordered" evidence="1">
    <location>
        <begin position="59"/>
        <end position="87"/>
    </location>
</feature>
<comment type="caution">
    <text evidence="2">The sequence shown here is derived from an EMBL/GenBank/DDBJ whole genome shotgun (WGS) entry which is preliminary data.</text>
</comment>